<reference evidence="1" key="1">
    <citation type="submission" date="2013-07" db="EMBL/GenBank/DDBJ databases">
        <title>The genome of an arbuscular mycorrhizal fungus provides insights into the evolution of the oldest plant symbiosis.</title>
        <authorList>
            <consortium name="DOE Joint Genome Institute"/>
            <person name="Tisserant E."/>
            <person name="Malbreil M."/>
            <person name="Kuo A."/>
            <person name="Kohler A."/>
            <person name="Symeonidi A."/>
            <person name="Balestrini R."/>
            <person name="Charron P."/>
            <person name="Duensing N."/>
            <person name="Frei-dit-Frey N."/>
            <person name="Gianinazzi-Pearson V."/>
            <person name="Gilbert B."/>
            <person name="Handa Y."/>
            <person name="Hijri M."/>
            <person name="Kaul R."/>
            <person name="Kawaguchi M."/>
            <person name="Krajinski F."/>
            <person name="Lammers P."/>
            <person name="Lapierre D."/>
            <person name="Masclaux F.G."/>
            <person name="Murat C."/>
            <person name="Morin E."/>
            <person name="Ndikumana S."/>
            <person name="Pagni M."/>
            <person name="Petitpierre D."/>
            <person name="Requena N."/>
            <person name="Rosikiewicz P."/>
            <person name="Riley R."/>
            <person name="Saito K."/>
            <person name="San Clemente H."/>
            <person name="Shapiro H."/>
            <person name="van Tuinen D."/>
            <person name="Becard G."/>
            <person name="Bonfante P."/>
            <person name="Paszkowski U."/>
            <person name="Shachar-Hill Y."/>
            <person name="Young J.P."/>
            <person name="Sanders I.R."/>
            <person name="Henrissat B."/>
            <person name="Rensing S.A."/>
            <person name="Grigoriev I.V."/>
            <person name="Corradi N."/>
            <person name="Roux C."/>
            <person name="Martin F."/>
        </authorList>
    </citation>
    <scope>NUCLEOTIDE SEQUENCE</scope>
    <source>
        <strain evidence="1">DAOM 197198</strain>
    </source>
</reference>
<dbReference type="HOGENOM" id="CLU_3015335_0_0_1"/>
<dbReference type="EMBL" id="KI284347">
    <property type="protein sequence ID" value="ESA12982.1"/>
    <property type="molecule type" value="Genomic_DNA"/>
</dbReference>
<organism evidence="1">
    <name type="scientific">Rhizophagus irregularis (strain DAOM 181602 / DAOM 197198 / MUCL 43194)</name>
    <name type="common">Arbuscular mycorrhizal fungus</name>
    <name type="synonym">Glomus intraradices</name>
    <dbReference type="NCBI Taxonomy" id="747089"/>
    <lineage>
        <taxon>Eukaryota</taxon>
        <taxon>Fungi</taxon>
        <taxon>Fungi incertae sedis</taxon>
        <taxon>Mucoromycota</taxon>
        <taxon>Glomeromycotina</taxon>
        <taxon>Glomeromycetes</taxon>
        <taxon>Glomerales</taxon>
        <taxon>Glomeraceae</taxon>
        <taxon>Rhizophagus</taxon>
    </lineage>
</organism>
<accession>U9U012</accession>
<name>U9U012_RHIID</name>
<evidence type="ECO:0000313" key="1">
    <source>
        <dbReference type="EMBL" id="ESA12982.1"/>
    </source>
</evidence>
<protein>
    <submittedName>
        <fullName evidence="1">Uncharacterized protein</fullName>
    </submittedName>
</protein>
<dbReference type="AlphaFoldDB" id="U9U012"/>
<proteinExistence type="predicted"/>
<sequence>MLCLSPQMVKRSQTGSHRTTVHTKRPDHVGPSPFTVLIKCDKLTWTGSETVFKSID</sequence>
<gene>
    <name evidence="1" type="ORF">GLOINDRAFT_26519</name>
</gene>